<gene>
    <name evidence="2" type="ORF">VB798_21705</name>
</gene>
<evidence type="ECO:0000256" key="1">
    <source>
        <dbReference type="SAM" id="MobiDB-lite"/>
    </source>
</evidence>
<organism evidence="2 3">
    <name type="scientific">Arcicella lustrica</name>
    <dbReference type="NCBI Taxonomy" id="2984196"/>
    <lineage>
        <taxon>Bacteria</taxon>
        <taxon>Pseudomonadati</taxon>
        <taxon>Bacteroidota</taxon>
        <taxon>Cytophagia</taxon>
        <taxon>Cytophagales</taxon>
        <taxon>Flectobacillaceae</taxon>
        <taxon>Arcicella</taxon>
    </lineage>
</organism>
<dbReference type="RefSeq" id="WP_323689346.1">
    <property type="nucleotide sequence ID" value="NZ_JAYGIM010000019.1"/>
</dbReference>
<comment type="caution">
    <text evidence="2">The sequence shown here is derived from an EMBL/GenBank/DDBJ whole genome shotgun (WGS) entry which is preliminary data.</text>
</comment>
<keyword evidence="3" id="KW-1185">Reference proteome</keyword>
<reference evidence="2 3" key="1">
    <citation type="submission" date="2023-12" db="EMBL/GenBank/DDBJ databases">
        <title>Novel species of the genus Arcicella isolated from rivers.</title>
        <authorList>
            <person name="Lu H."/>
        </authorList>
    </citation>
    <scope>NUCLEOTIDE SEQUENCE [LARGE SCALE GENOMIC DNA]</scope>
    <source>
        <strain evidence="2 3">DC25W</strain>
    </source>
</reference>
<feature type="compositionally biased region" description="Basic and acidic residues" evidence="1">
    <location>
        <begin position="14"/>
        <end position="44"/>
    </location>
</feature>
<feature type="region of interest" description="Disordered" evidence="1">
    <location>
        <begin position="1"/>
        <end position="56"/>
    </location>
</feature>
<evidence type="ECO:0000313" key="3">
    <source>
        <dbReference type="Proteomes" id="UP001302222"/>
    </source>
</evidence>
<protein>
    <submittedName>
        <fullName evidence="2">Uncharacterized protein</fullName>
    </submittedName>
</protein>
<evidence type="ECO:0000313" key="2">
    <source>
        <dbReference type="EMBL" id="MEA5429222.1"/>
    </source>
</evidence>
<accession>A0ABU5SPN6</accession>
<feature type="compositionally biased region" description="Gly residues" evidence="1">
    <location>
        <begin position="1"/>
        <end position="12"/>
    </location>
</feature>
<sequence>MATNGAKGGGRHGAVRERSQTHNSKTDQWVKRDTETGRFIDVKQDGTPFKGVRKEK</sequence>
<proteinExistence type="predicted"/>
<name>A0ABU5SPN6_9BACT</name>
<dbReference type="Proteomes" id="UP001302222">
    <property type="component" value="Unassembled WGS sequence"/>
</dbReference>
<dbReference type="EMBL" id="JAYGIM010000019">
    <property type="protein sequence ID" value="MEA5429222.1"/>
    <property type="molecule type" value="Genomic_DNA"/>
</dbReference>